<name>A0A4Y2VKN5_ARAVE</name>
<accession>A0A4Y2VKN5</accession>
<dbReference type="Proteomes" id="UP000499080">
    <property type="component" value="Unassembled WGS sequence"/>
</dbReference>
<dbReference type="EMBL" id="BGPR01047204">
    <property type="protein sequence ID" value="GBO24210.1"/>
    <property type="molecule type" value="Genomic_DNA"/>
</dbReference>
<proteinExistence type="predicted"/>
<protein>
    <submittedName>
        <fullName evidence="2">Uncharacterized protein</fullName>
    </submittedName>
</protein>
<evidence type="ECO:0000313" key="3">
    <source>
        <dbReference type="Proteomes" id="UP000499080"/>
    </source>
</evidence>
<keyword evidence="3" id="KW-1185">Reference proteome</keyword>
<sequence>MHKQCPEGSDSWCKYQRPISVGKNFKDSNAGLPKSIMNIIKRTYMKLCDQKLLEKCLHGKTQNANESFSNVLWTILPKNTYVELQTLSLGSSIAVLLVNDGFSGIIGVLNELGITPGHYTLIIITASTPSELQLRKGSVCQQQNYLGKKNRANRKLKNKKIENKKGLCESQLENINGETSTSLQAEDTCQNDEPANTFPIYGGPPRKKRKRTETDEILTVATSALKSLGSRKGQSSLNSSIGQVVTFALESLNGQQQQKSRLQLDCSENVDEEAVEQWINEDSTLECCEVLSDDDIVSRATCSSEETRNFEECPESDEENLATHQKLNHGDALVYTEALLNYLKQEDESTPA</sequence>
<evidence type="ECO:0000313" key="2">
    <source>
        <dbReference type="EMBL" id="GBO24210.1"/>
    </source>
</evidence>
<comment type="caution">
    <text evidence="2">The sequence shown here is derived from an EMBL/GenBank/DDBJ whole genome shotgun (WGS) entry which is preliminary data.</text>
</comment>
<dbReference type="OrthoDB" id="6426807at2759"/>
<feature type="region of interest" description="Disordered" evidence="1">
    <location>
        <begin position="189"/>
        <end position="212"/>
    </location>
</feature>
<evidence type="ECO:0000256" key="1">
    <source>
        <dbReference type="SAM" id="MobiDB-lite"/>
    </source>
</evidence>
<organism evidence="2 3">
    <name type="scientific">Araneus ventricosus</name>
    <name type="common">Orbweaver spider</name>
    <name type="synonym">Epeira ventricosa</name>
    <dbReference type="NCBI Taxonomy" id="182803"/>
    <lineage>
        <taxon>Eukaryota</taxon>
        <taxon>Metazoa</taxon>
        <taxon>Ecdysozoa</taxon>
        <taxon>Arthropoda</taxon>
        <taxon>Chelicerata</taxon>
        <taxon>Arachnida</taxon>
        <taxon>Araneae</taxon>
        <taxon>Araneomorphae</taxon>
        <taxon>Entelegynae</taxon>
        <taxon>Araneoidea</taxon>
        <taxon>Araneidae</taxon>
        <taxon>Araneus</taxon>
    </lineage>
</organism>
<dbReference type="AlphaFoldDB" id="A0A4Y2VKN5"/>
<reference evidence="2 3" key="1">
    <citation type="journal article" date="2019" name="Sci. Rep.">
        <title>Orb-weaving spider Araneus ventricosus genome elucidates the spidroin gene catalogue.</title>
        <authorList>
            <person name="Kono N."/>
            <person name="Nakamura H."/>
            <person name="Ohtoshi R."/>
            <person name="Moran D.A.P."/>
            <person name="Shinohara A."/>
            <person name="Yoshida Y."/>
            <person name="Fujiwara M."/>
            <person name="Mori M."/>
            <person name="Tomita M."/>
            <person name="Arakawa K."/>
        </authorList>
    </citation>
    <scope>NUCLEOTIDE SEQUENCE [LARGE SCALE GENOMIC DNA]</scope>
</reference>
<gene>
    <name evidence="2" type="ORF">AVEN_211994_1</name>
</gene>